<reference evidence="2" key="1">
    <citation type="submission" date="2024-07" db="EMBL/GenBank/DDBJ databases">
        <title>Whole genome sequence of bacterial strains from algal surface.</title>
        <authorList>
            <person name="Kumar P."/>
        </authorList>
    </citation>
    <scope>NUCLEOTIDE SEQUENCE</scope>
    <source>
        <strain evidence="2">PP-1MA</strain>
    </source>
</reference>
<dbReference type="RefSeq" id="WP_369742391.1">
    <property type="nucleotide sequence ID" value="NZ_CP165718.1"/>
</dbReference>
<evidence type="ECO:0000256" key="1">
    <source>
        <dbReference type="SAM" id="MobiDB-lite"/>
    </source>
</evidence>
<sequence>MMHLLFLSEVAMIAAVMKPLWLALTLALVLVAATPAPVQAALELTRMYQAEIAVNDQSVAQRNQALREALTYTLLKVSGDEQVLSHDLVQSALQNVSKFVVQYGYRQAPAVTQPKSNSSNLSNDDTSPAPAQELQLWVQFDQPQIDRLLQEAGSGVWSNLRPELLIWTVYEDLNLRRRLLGSGDNHEASEFMQQLVTHAQTRGLPIKLPLLDLNDSMSISVLDVWARFEDTLAFASSRYSPDGVITARVYQAEPTPSDAATAAAAESAPQWVLDWVLQLGELRWRGEVSSSEQVQLAQLFISDVTAQLAQRYRISSHAGSTQQWQLQVQNVTSLTQAIAAEQFLLALPSVANVQLEAYGDHTAQFNLLLQTNPGQILQAIDLSKQMRPVSVPGQETEPAQPNYRERFLAPQKPEQPPKTPPMPVYRWVGNE</sequence>
<accession>A0AB39X4A7</accession>
<gene>
    <name evidence="2" type="ORF">AB8S08_07680</name>
</gene>
<dbReference type="AlphaFoldDB" id="A0AB39X4A7"/>
<organism evidence="2">
    <name type="scientific">Pseudidiomarina sp. PP-1MA</name>
    <dbReference type="NCBI Taxonomy" id="3237706"/>
    <lineage>
        <taxon>Bacteria</taxon>
        <taxon>Pseudomonadati</taxon>
        <taxon>Pseudomonadota</taxon>
        <taxon>Gammaproteobacteria</taxon>
        <taxon>Alteromonadales</taxon>
        <taxon>Idiomarinaceae</taxon>
        <taxon>Pseudidiomarina</taxon>
    </lineage>
</organism>
<name>A0AB39X4A7_9GAMM</name>
<feature type="compositionally biased region" description="Pro residues" evidence="1">
    <location>
        <begin position="413"/>
        <end position="423"/>
    </location>
</feature>
<protein>
    <submittedName>
        <fullName evidence="2">DUF2066 domain-containing protein</fullName>
    </submittedName>
</protein>
<dbReference type="InterPro" id="IPR018642">
    <property type="entry name" value="DUF2066"/>
</dbReference>
<evidence type="ECO:0000313" key="2">
    <source>
        <dbReference type="EMBL" id="XDV08654.1"/>
    </source>
</evidence>
<dbReference type="Pfam" id="PF09839">
    <property type="entry name" value="DUF2066"/>
    <property type="match status" value="1"/>
</dbReference>
<dbReference type="EMBL" id="CP165718">
    <property type="protein sequence ID" value="XDV08654.1"/>
    <property type="molecule type" value="Genomic_DNA"/>
</dbReference>
<proteinExistence type="predicted"/>
<feature type="region of interest" description="Disordered" evidence="1">
    <location>
        <begin position="388"/>
        <end position="431"/>
    </location>
</feature>